<comment type="caution">
    <text evidence="2">The sequence shown here is derived from an EMBL/GenBank/DDBJ whole genome shotgun (WGS) entry which is preliminary data.</text>
</comment>
<keyword evidence="1" id="KW-0812">Transmembrane</keyword>
<evidence type="ECO:0000313" key="3">
    <source>
        <dbReference type="Proteomes" id="UP001139648"/>
    </source>
</evidence>
<keyword evidence="1" id="KW-1133">Transmembrane helix</keyword>
<name>A0A9X2GTK9_9ACTN</name>
<feature type="transmembrane region" description="Helical" evidence="1">
    <location>
        <begin position="12"/>
        <end position="36"/>
    </location>
</feature>
<evidence type="ECO:0000256" key="1">
    <source>
        <dbReference type="SAM" id="Phobius"/>
    </source>
</evidence>
<sequence length="71" mass="7461">MRETPRFCRVDAVVATAWVAAFAVAAVSLALVLAAAPHATTLVIVIKALSSALPAGSTAWKRAWRALTRES</sequence>
<proteinExistence type="predicted"/>
<dbReference type="AlphaFoldDB" id="A0A9X2GTK9"/>
<accession>A0A9X2GTK9</accession>
<dbReference type="EMBL" id="JAMZEB010000002">
    <property type="protein sequence ID" value="MCP2363424.1"/>
    <property type="molecule type" value="Genomic_DNA"/>
</dbReference>
<protein>
    <submittedName>
        <fullName evidence="2">Carboxylesterase type B</fullName>
    </submittedName>
</protein>
<gene>
    <name evidence="2" type="ORF">HD597_010444</name>
</gene>
<organism evidence="2 3">
    <name type="scientific">Nonomuraea thailandensis</name>
    <dbReference type="NCBI Taxonomy" id="1188745"/>
    <lineage>
        <taxon>Bacteria</taxon>
        <taxon>Bacillati</taxon>
        <taxon>Actinomycetota</taxon>
        <taxon>Actinomycetes</taxon>
        <taxon>Streptosporangiales</taxon>
        <taxon>Streptosporangiaceae</taxon>
        <taxon>Nonomuraea</taxon>
    </lineage>
</organism>
<dbReference type="RefSeq" id="WP_253754990.1">
    <property type="nucleotide sequence ID" value="NZ_BAABKA010000023.1"/>
</dbReference>
<reference evidence="2" key="1">
    <citation type="submission" date="2022-06" db="EMBL/GenBank/DDBJ databases">
        <title>Sequencing the genomes of 1000 actinobacteria strains.</title>
        <authorList>
            <person name="Klenk H.-P."/>
        </authorList>
    </citation>
    <scope>NUCLEOTIDE SEQUENCE</scope>
    <source>
        <strain evidence="2">DSM 46694</strain>
    </source>
</reference>
<feature type="transmembrane region" description="Helical" evidence="1">
    <location>
        <begin position="42"/>
        <end position="60"/>
    </location>
</feature>
<dbReference type="Proteomes" id="UP001139648">
    <property type="component" value="Unassembled WGS sequence"/>
</dbReference>
<keyword evidence="3" id="KW-1185">Reference proteome</keyword>
<evidence type="ECO:0000313" key="2">
    <source>
        <dbReference type="EMBL" id="MCP2363424.1"/>
    </source>
</evidence>
<keyword evidence="1" id="KW-0472">Membrane</keyword>